<dbReference type="GO" id="GO:0005975">
    <property type="term" value="P:carbohydrate metabolic process"/>
    <property type="evidence" value="ECO:0007669"/>
    <property type="project" value="UniProtKB-ARBA"/>
</dbReference>
<reference evidence="5 6" key="1">
    <citation type="submission" date="2018-12" db="EMBL/GenBank/DDBJ databases">
        <authorList>
            <consortium name="Pathogen Informatics"/>
        </authorList>
    </citation>
    <scope>NUCLEOTIDE SEQUENCE [LARGE SCALE GENOMIC DNA]</scope>
    <source>
        <strain evidence="5 6">NCTC949</strain>
    </source>
</reference>
<dbReference type="Proteomes" id="UP000271380">
    <property type="component" value="Chromosome"/>
</dbReference>
<dbReference type="InterPro" id="IPR032364">
    <property type="entry name" value="GramPos_pilinD1_N"/>
</dbReference>
<evidence type="ECO:0000256" key="1">
    <source>
        <dbReference type="SAM" id="MobiDB-lite"/>
    </source>
</evidence>
<dbReference type="InterPro" id="IPR013783">
    <property type="entry name" value="Ig-like_fold"/>
</dbReference>
<evidence type="ECO:0000256" key="3">
    <source>
        <dbReference type="SAM" id="SignalP"/>
    </source>
</evidence>
<organism evidence="5 6">
    <name type="scientific">Corynebacterium kutscheri</name>
    <dbReference type="NCBI Taxonomy" id="35755"/>
    <lineage>
        <taxon>Bacteria</taxon>
        <taxon>Bacillati</taxon>
        <taxon>Actinomycetota</taxon>
        <taxon>Actinomycetes</taxon>
        <taxon>Mycobacteriales</taxon>
        <taxon>Corynebacteriaceae</taxon>
        <taxon>Corynebacterium</taxon>
    </lineage>
</organism>
<feature type="chain" id="PRO_5044223640" evidence="3">
    <location>
        <begin position="31"/>
        <end position="261"/>
    </location>
</feature>
<dbReference type="Gene3D" id="2.60.40.10">
    <property type="entry name" value="Immunoglobulins"/>
    <property type="match status" value="1"/>
</dbReference>
<feature type="transmembrane region" description="Helical" evidence="2">
    <location>
        <begin position="232"/>
        <end position="253"/>
    </location>
</feature>
<feature type="compositionally biased region" description="Pro residues" evidence="1">
    <location>
        <begin position="200"/>
        <end position="214"/>
    </location>
</feature>
<keyword evidence="3" id="KW-0732">Signal</keyword>
<keyword evidence="2" id="KW-0812">Transmembrane</keyword>
<dbReference type="RefSeq" id="WP_126316445.1">
    <property type="nucleotide sequence ID" value="NZ_JBHOLU010000002.1"/>
</dbReference>
<sequence length="261" mass="27690">MKLAKKVSVGCAVALALTLGVSAQAPTALARTITGDIADLKIEDIQCENEGSITVIKKPHGIYSGISLDKLPEGIISGSVFEVTRVSGIDLTTKEGWDRASSITLEEAKKQLESTTHKATTNREGRATFSGLTQGLYLVHEVGPAQKHRGFWSSQDMLVTVPTGGPSGWDCGVEIITKDRPNDPDIPDPPTTVTTTRVVPPSPPASTVPQPDPQPTTSVPDKSKTQQLARTGASVISILVLAGALIALGAWLVRRNRRDNL</sequence>
<dbReference type="EMBL" id="LR134377">
    <property type="protein sequence ID" value="VEH05512.1"/>
    <property type="molecule type" value="Genomic_DNA"/>
</dbReference>
<protein>
    <submittedName>
        <fullName evidence="5">Surface-anchored fimbrial subunit</fullName>
    </submittedName>
</protein>
<keyword evidence="2" id="KW-1133">Transmembrane helix</keyword>
<gene>
    <name evidence="5" type="primary">spaI</name>
    <name evidence="5" type="ORF">NCTC949_00648</name>
</gene>
<evidence type="ECO:0000259" key="4">
    <source>
        <dbReference type="Pfam" id="PF16555"/>
    </source>
</evidence>
<evidence type="ECO:0000256" key="2">
    <source>
        <dbReference type="SAM" id="Phobius"/>
    </source>
</evidence>
<proteinExistence type="predicted"/>
<name>A0AB38VS15_9CORY</name>
<dbReference type="AlphaFoldDB" id="A0AB38VS15"/>
<evidence type="ECO:0000313" key="5">
    <source>
        <dbReference type="EMBL" id="VEH05512.1"/>
    </source>
</evidence>
<dbReference type="NCBIfam" id="TIGR01167">
    <property type="entry name" value="LPXTG_anchor"/>
    <property type="match status" value="1"/>
</dbReference>
<accession>A0AB38VS15</accession>
<evidence type="ECO:0000313" key="6">
    <source>
        <dbReference type="Proteomes" id="UP000271380"/>
    </source>
</evidence>
<feature type="signal peptide" evidence="3">
    <location>
        <begin position="1"/>
        <end position="30"/>
    </location>
</feature>
<feature type="compositionally biased region" description="Polar residues" evidence="1">
    <location>
        <begin position="216"/>
        <end position="226"/>
    </location>
</feature>
<keyword evidence="2" id="KW-0472">Membrane</keyword>
<feature type="domain" description="Gram-positive pilin subunit D1 N-terminal" evidence="4">
    <location>
        <begin position="88"/>
        <end position="167"/>
    </location>
</feature>
<dbReference type="Pfam" id="PF16555">
    <property type="entry name" value="GramPos_pilinD1"/>
    <property type="match status" value="1"/>
</dbReference>
<feature type="region of interest" description="Disordered" evidence="1">
    <location>
        <begin position="177"/>
        <end position="226"/>
    </location>
</feature>